<evidence type="ECO:0000313" key="3">
    <source>
        <dbReference type="EMBL" id="KAJ0980276.1"/>
    </source>
</evidence>
<comment type="caution">
    <text evidence="3">The sequence shown here is derived from an EMBL/GenBank/DDBJ whole genome shotgun (WGS) entry which is preliminary data.</text>
</comment>
<dbReference type="GO" id="GO:0008017">
    <property type="term" value="F:microtubule binding"/>
    <property type="evidence" value="ECO:0007669"/>
    <property type="project" value="TreeGrafter"/>
</dbReference>
<dbReference type="PANTHER" id="PTHR31807:SF2">
    <property type="entry name" value="PROTEIN SNOWY COTYLEDON 3"/>
    <property type="match status" value="1"/>
</dbReference>
<dbReference type="GO" id="GO:0051225">
    <property type="term" value="P:spindle assembly"/>
    <property type="evidence" value="ECO:0007669"/>
    <property type="project" value="TreeGrafter"/>
</dbReference>
<dbReference type="GO" id="GO:0005880">
    <property type="term" value="C:nuclear microtubule"/>
    <property type="evidence" value="ECO:0007669"/>
    <property type="project" value="TreeGrafter"/>
</dbReference>
<dbReference type="EMBL" id="JAGGNH010000002">
    <property type="protein sequence ID" value="KAJ0980276.1"/>
    <property type="molecule type" value="Genomic_DNA"/>
</dbReference>
<dbReference type="PANTHER" id="PTHR31807">
    <property type="entry name" value="AUGMIN FAMILY MEMBER"/>
    <property type="match status" value="1"/>
</dbReference>
<organism evidence="3 4">
    <name type="scientific">Dioscorea zingiberensis</name>
    <dbReference type="NCBI Taxonomy" id="325984"/>
    <lineage>
        <taxon>Eukaryota</taxon>
        <taxon>Viridiplantae</taxon>
        <taxon>Streptophyta</taxon>
        <taxon>Embryophyta</taxon>
        <taxon>Tracheophyta</taxon>
        <taxon>Spermatophyta</taxon>
        <taxon>Magnoliopsida</taxon>
        <taxon>Liliopsida</taxon>
        <taxon>Dioscoreales</taxon>
        <taxon>Dioscoreaceae</taxon>
        <taxon>Dioscorea</taxon>
    </lineage>
</organism>
<dbReference type="OrthoDB" id="1924320at2759"/>
<feature type="compositionally biased region" description="Low complexity" evidence="2">
    <location>
        <begin position="67"/>
        <end position="79"/>
    </location>
</feature>
<protein>
    <submittedName>
        <fullName evidence="3">Uncharacterized protein</fullName>
    </submittedName>
</protein>
<feature type="compositionally biased region" description="Low complexity" evidence="2">
    <location>
        <begin position="17"/>
        <end position="43"/>
    </location>
</feature>
<reference evidence="3" key="2">
    <citation type="journal article" date="2022" name="Hortic Res">
        <title>The genome of Dioscorea zingiberensis sheds light on the biosynthesis, origin and evolution of the medicinally important diosgenin saponins.</title>
        <authorList>
            <person name="Li Y."/>
            <person name="Tan C."/>
            <person name="Li Z."/>
            <person name="Guo J."/>
            <person name="Li S."/>
            <person name="Chen X."/>
            <person name="Wang C."/>
            <person name="Dai X."/>
            <person name="Yang H."/>
            <person name="Song W."/>
            <person name="Hou L."/>
            <person name="Xu J."/>
            <person name="Tong Z."/>
            <person name="Xu A."/>
            <person name="Yuan X."/>
            <person name="Wang W."/>
            <person name="Yang Q."/>
            <person name="Chen L."/>
            <person name="Sun Z."/>
            <person name="Wang K."/>
            <person name="Pan B."/>
            <person name="Chen J."/>
            <person name="Bao Y."/>
            <person name="Liu F."/>
            <person name="Qi X."/>
            <person name="Gang D.R."/>
            <person name="Wen J."/>
            <person name="Li J."/>
        </authorList>
    </citation>
    <scope>NUCLEOTIDE SEQUENCE</scope>
    <source>
        <strain evidence="3">Dzin_1.0</strain>
    </source>
</reference>
<feature type="compositionally biased region" description="Low complexity" evidence="2">
    <location>
        <begin position="140"/>
        <end position="168"/>
    </location>
</feature>
<keyword evidence="4" id="KW-1185">Reference proteome</keyword>
<feature type="compositionally biased region" description="Polar residues" evidence="2">
    <location>
        <begin position="51"/>
        <end position="66"/>
    </location>
</feature>
<name>A0A9D5CVE9_9LILI</name>
<evidence type="ECO:0000256" key="2">
    <source>
        <dbReference type="SAM" id="MobiDB-lite"/>
    </source>
</evidence>
<feature type="compositionally biased region" description="Pro residues" evidence="2">
    <location>
        <begin position="183"/>
        <end position="197"/>
    </location>
</feature>
<accession>A0A9D5CVE9</accession>
<evidence type="ECO:0000313" key="4">
    <source>
        <dbReference type="Proteomes" id="UP001085076"/>
    </source>
</evidence>
<sequence>MVAVPLSPSDNHNGTISTPKTSKDSTFPSPSSSSSSPMPSPSSVLHHSRSNSRTSPKSLATTTRSLSVSFQGESFSFQSSKEKPSPPNPIRNHNRHASLSENSRWPATRQRQPDLLSRSLNCSFATVRLLVLDDGDASSDGDSLSSGSNSEKGAGAPVRARARAVPARFWQETNSRLRRLPEPCSPLPPKKPPPSPPTKNAASPSPPLMVRNKGNAPSIISFATQVRRGKKGEGRIEEAHSLRLLHNRLLQWRCVNARSNAAFSAQRLAVEKCLYSAWITTSELQNSVTSRRAKLHLLTQNLRLTSVLREQMTYLEEWSLIDDEHSSSLMGAIESLKASILRLPVIDGARVDVQVVKGAVGSAIDIMEAMNLSISSILPKVEGVHNFVTELGKLAALEQDLLAQSRDLLSTVAMLHVKQCSLRGHILQLNRR</sequence>
<comment type="similarity">
    <text evidence="1">Belongs to the QWRF family.</text>
</comment>
<evidence type="ECO:0000256" key="1">
    <source>
        <dbReference type="ARBA" id="ARBA00010016"/>
    </source>
</evidence>
<dbReference type="AlphaFoldDB" id="A0A9D5CVE9"/>
<dbReference type="GO" id="GO:0005737">
    <property type="term" value="C:cytoplasm"/>
    <property type="evidence" value="ECO:0007669"/>
    <property type="project" value="TreeGrafter"/>
</dbReference>
<proteinExistence type="inferred from homology"/>
<reference evidence="3" key="1">
    <citation type="submission" date="2021-03" db="EMBL/GenBank/DDBJ databases">
        <authorList>
            <person name="Li Z."/>
            <person name="Yang C."/>
        </authorList>
    </citation>
    <scope>NUCLEOTIDE SEQUENCE</scope>
    <source>
        <strain evidence="3">Dzin_1.0</strain>
        <tissue evidence="3">Leaf</tissue>
    </source>
</reference>
<dbReference type="Pfam" id="PF04484">
    <property type="entry name" value="QWRF"/>
    <property type="match status" value="1"/>
</dbReference>
<gene>
    <name evidence="3" type="ORF">J5N97_008531</name>
</gene>
<dbReference type="Proteomes" id="UP001085076">
    <property type="component" value="Miscellaneous, Linkage group lg02"/>
</dbReference>
<dbReference type="InterPro" id="IPR007573">
    <property type="entry name" value="QWRF"/>
</dbReference>
<feature type="region of interest" description="Disordered" evidence="2">
    <location>
        <begin position="1"/>
        <end position="113"/>
    </location>
</feature>
<feature type="region of interest" description="Disordered" evidence="2">
    <location>
        <begin position="136"/>
        <end position="210"/>
    </location>
</feature>